<evidence type="ECO:0000256" key="5">
    <source>
        <dbReference type="ARBA" id="ARBA00023242"/>
    </source>
</evidence>
<evidence type="ECO:0000256" key="1">
    <source>
        <dbReference type="ARBA" id="ARBA00004123"/>
    </source>
</evidence>
<name>A0A8S0WSN4_CYCAE</name>
<evidence type="ECO:0000259" key="6">
    <source>
        <dbReference type="Pfam" id="PF05699"/>
    </source>
</evidence>
<dbReference type="EMBL" id="CACVBS010000046">
    <property type="protein sequence ID" value="CAA7264626.1"/>
    <property type="molecule type" value="Genomic_DNA"/>
</dbReference>
<comment type="caution">
    <text evidence="7">The sequence shown here is derived from an EMBL/GenBank/DDBJ whole genome shotgun (WGS) entry which is preliminary data.</text>
</comment>
<dbReference type="InterPro" id="IPR012337">
    <property type="entry name" value="RNaseH-like_sf"/>
</dbReference>
<dbReference type="OrthoDB" id="3264316at2759"/>
<evidence type="ECO:0000256" key="3">
    <source>
        <dbReference type="ARBA" id="ARBA00022771"/>
    </source>
</evidence>
<evidence type="ECO:0000313" key="7">
    <source>
        <dbReference type="EMBL" id="CAA7264626.1"/>
    </source>
</evidence>
<feature type="domain" description="HAT C-terminal dimerisation" evidence="6">
    <location>
        <begin position="350"/>
        <end position="395"/>
    </location>
</feature>
<dbReference type="InterPro" id="IPR052035">
    <property type="entry name" value="ZnF_BED_domain_contain"/>
</dbReference>
<keyword evidence="2" id="KW-0479">Metal-binding</keyword>
<reference evidence="7 8" key="1">
    <citation type="submission" date="2020-01" db="EMBL/GenBank/DDBJ databases">
        <authorList>
            <person name="Gupta K D."/>
        </authorList>
    </citation>
    <scope>NUCLEOTIDE SEQUENCE [LARGE SCALE GENOMIC DNA]</scope>
</reference>
<evidence type="ECO:0000256" key="2">
    <source>
        <dbReference type="ARBA" id="ARBA00022723"/>
    </source>
</evidence>
<accession>A0A8S0WSN4</accession>
<dbReference type="AlphaFoldDB" id="A0A8S0WSN4"/>
<sequence length="410" mass="46228">MALMTANASVNDVLVKTVARYILARYTIPYTPDMHVRCVAHIINLVVQAFLAGLDEAPDPDEEDLFDVIEDYLIHYDVEKDEVHKAMEDEIVDTEELKKKDIQIDEDEVATMGEASPLKRDVRTRWNYTHAMIERADLLEDVVNTWFFETKELHGVMLSVADWKSLKQIGAILEEFTKATFKISHGGMPTIPFALPVFVAMEFHLKKFSDDAQAFSYKVRAGAKAGLAKLKIYADRAFSNQYYLLGTVLHPNLRTRWFSKLGQGKPDESRVEALLHHVAETYKEEHPAQNNHEDTSTFTGLKSLAARSRDILEDICDVDIPEATKITSQQTALEDEIKRYIKFEGGKGNLYDPLAWWKARTPKSSVIHGAAFPTLARMARDFLAIPATSVSVERGSSRSLVTSVEISGHP</sequence>
<dbReference type="PANTHER" id="PTHR46481:SF10">
    <property type="entry name" value="ZINC FINGER BED DOMAIN-CONTAINING PROTEIN 39"/>
    <property type="match status" value="1"/>
</dbReference>
<dbReference type="Pfam" id="PF05699">
    <property type="entry name" value="Dimer_Tnp_hAT"/>
    <property type="match status" value="1"/>
</dbReference>
<organism evidence="7 8">
    <name type="scientific">Cyclocybe aegerita</name>
    <name type="common">Black poplar mushroom</name>
    <name type="synonym">Agrocybe aegerita</name>
    <dbReference type="NCBI Taxonomy" id="1973307"/>
    <lineage>
        <taxon>Eukaryota</taxon>
        <taxon>Fungi</taxon>
        <taxon>Dikarya</taxon>
        <taxon>Basidiomycota</taxon>
        <taxon>Agaricomycotina</taxon>
        <taxon>Agaricomycetes</taxon>
        <taxon>Agaricomycetidae</taxon>
        <taxon>Agaricales</taxon>
        <taxon>Agaricineae</taxon>
        <taxon>Bolbitiaceae</taxon>
        <taxon>Cyclocybe</taxon>
    </lineage>
</organism>
<keyword evidence="3" id="KW-0863">Zinc-finger</keyword>
<dbReference type="SUPFAM" id="SSF53098">
    <property type="entry name" value="Ribonuclease H-like"/>
    <property type="match status" value="1"/>
</dbReference>
<comment type="subcellular location">
    <subcellularLocation>
        <location evidence="1">Nucleus</location>
    </subcellularLocation>
</comment>
<keyword evidence="8" id="KW-1185">Reference proteome</keyword>
<dbReference type="InterPro" id="IPR008906">
    <property type="entry name" value="HATC_C_dom"/>
</dbReference>
<gene>
    <name evidence="7" type="ORF">AAE3_LOCUS7118</name>
</gene>
<evidence type="ECO:0000256" key="4">
    <source>
        <dbReference type="ARBA" id="ARBA00022833"/>
    </source>
</evidence>
<keyword evidence="5" id="KW-0539">Nucleus</keyword>
<dbReference type="GO" id="GO:0008270">
    <property type="term" value="F:zinc ion binding"/>
    <property type="evidence" value="ECO:0007669"/>
    <property type="project" value="UniProtKB-KW"/>
</dbReference>
<proteinExistence type="predicted"/>
<dbReference type="PANTHER" id="PTHR46481">
    <property type="entry name" value="ZINC FINGER BED DOMAIN-CONTAINING PROTEIN 4"/>
    <property type="match status" value="1"/>
</dbReference>
<dbReference type="GO" id="GO:0005634">
    <property type="term" value="C:nucleus"/>
    <property type="evidence" value="ECO:0007669"/>
    <property type="project" value="UniProtKB-SubCell"/>
</dbReference>
<protein>
    <recommendedName>
        <fullName evidence="6">HAT C-terminal dimerisation domain-containing protein</fullName>
    </recommendedName>
</protein>
<keyword evidence="4" id="KW-0862">Zinc</keyword>
<dbReference type="GO" id="GO:0046983">
    <property type="term" value="F:protein dimerization activity"/>
    <property type="evidence" value="ECO:0007669"/>
    <property type="project" value="InterPro"/>
</dbReference>
<evidence type="ECO:0000313" key="8">
    <source>
        <dbReference type="Proteomes" id="UP000467700"/>
    </source>
</evidence>
<dbReference type="Proteomes" id="UP000467700">
    <property type="component" value="Unassembled WGS sequence"/>
</dbReference>